<feature type="domain" description="Ubiquitin-like" evidence="2">
    <location>
        <begin position="11"/>
        <end position="95"/>
    </location>
</feature>
<reference evidence="3 4" key="1">
    <citation type="journal article" date="2019" name="Nat. Ecol. Evol.">
        <title>Megaphylogeny resolves global patterns of mushroom evolution.</title>
        <authorList>
            <person name="Varga T."/>
            <person name="Krizsan K."/>
            <person name="Foldi C."/>
            <person name="Dima B."/>
            <person name="Sanchez-Garcia M."/>
            <person name="Sanchez-Ramirez S."/>
            <person name="Szollosi G.J."/>
            <person name="Szarkandi J.G."/>
            <person name="Papp V."/>
            <person name="Albert L."/>
            <person name="Andreopoulos W."/>
            <person name="Angelini C."/>
            <person name="Antonin V."/>
            <person name="Barry K.W."/>
            <person name="Bougher N.L."/>
            <person name="Buchanan P."/>
            <person name="Buyck B."/>
            <person name="Bense V."/>
            <person name="Catcheside P."/>
            <person name="Chovatia M."/>
            <person name="Cooper J."/>
            <person name="Damon W."/>
            <person name="Desjardin D."/>
            <person name="Finy P."/>
            <person name="Geml J."/>
            <person name="Haridas S."/>
            <person name="Hughes K."/>
            <person name="Justo A."/>
            <person name="Karasinski D."/>
            <person name="Kautmanova I."/>
            <person name="Kiss B."/>
            <person name="Kocsube S."/>
            <person name="Kotiranta H."/>
            <person name="LaButti K.M."/>
            <person name="Lechner B.E."/>
            <person name="Liimatainen K."/>
            <person name="Lipzen A."/>
            <person name="Lukacs Z."/>
            <person name="Mihaltcheva S."/>
            <person name="Morgado L.N."/>
            <person name="Niskanen T."/>
            <person name="Noordeloos M.E."/>
            <person name="Ohm R.A."/>
            <person name="Ortiz-Santana B."/>
            <person name="Ovrebo C."/>
            <person name="Racz N."/>
            <person name="Riley R."/>
            <person name="Savchenko A."/>
            <person name="Shiryaev A."/>
            <person name="Soop K."/>
            <person name="Spirin V."/>
            <person name="Szebenyi C."/>
            <person name="Tomsovsky M."/>
            <person name="Tulloss R.E."/>
            <person name="Uehling J."/>
            <person name="Grigoriev I.V."/>
            <person name="Vagvolgyi C."/>
            <person name="Papp T."/>
            <person name="Martin F.M."/>
            <person name="Miettinen O."/>
            <person name="Hibbett D.S."/>
            <person name="Nagy L.G."/>
        </authorList>
    </citation>
    <scope>NUCLEOTIDE SEQUENCE [LARGE SCALE GENOMIC DNA]</scope>
    <source>
        <strain evidence="3 4">CBS 962.96</strain>
    </source>
</reference>
<dbReference type="OrthoDB" id="428577at2759"/>
<evidence type="ECO:0000313" key="4">
    <source>
        <dbReference type="Proteomes" id="UP000297245"/>
    </source>
</evidence>
<sequence length="121" mass="12947">MEGASCSTCFTRLALTALHLDICYGLTLEVESSDTIDNVKATMLTETQDKEGAPSTSSILFSPASDLRAVGSRSLSGYSIQKESTLHLILRLRRSGTLKVSMKIIDGKKNKGEASSAQASF</sequence>
<evidence type="ECO:0000259" key="2">
    <source>
        <dbReference type="PROSITE" id="PS50053"/>
    </source>
</evidence>
<dbReference type="AlphaFoldDB" id="A0A4S8MQT2"/>
<dbReference type="Proteomes" id="UP000297245">
    <property type="component" value="Unassembled WGS sequence"/>
</dbReference>
<feature type="chain" id="PRO_5021026451" description="Ubiquitin-like domain-containing protein" evidence="1">
    <location>
        <begin position="26"/>
        <end position="121"/>
    </location>
</feature>
<protein>
    <recommendedName>
        <fullName evidence="2">Ubiquitin-like domain-containing protein</fullName>
    </recommendedName>
</protein>
<proteinExistence type="predicted"/>
<dbReference type="EMBL" id="ML179053">
    <property type="protein sequence ID" value="THV04674.1"/>
    <property type="molecule type" value="Genomic_DNA"/>
</dbReference>
<organism evidence="3 4">
    <name type="scientific">Dendrothele bispora (strain CBS 962.96)</name>
    <dbReference type="NCBI Taxonomy" id="1314807"/>
    <lineage>
        <taxon>Eukaryota</taxon>
        <taxon>Fungi</taxon>
        <taxon>Dikarya</taxon>
        <taxon>Basidiomycota</taxon>
        <taxon>Agaricomycotina</taxon>
        <taxon>Agaricomycetes</taxon>
        <taxon>Agaricomycetidae</taxon>
        <taxon>Agaricales</taxon>
        <taxon>Agaricales incertae sedis</taxon>
        <taxon>Dendrothele</taxon>
    </lineage>
</organism>
<dbReference type="InterPro" id="IPR029071">
    <property type="entry name" value="Ubiquitin-like_domsf"/>
</dbReference>
<dbReference type="SUPFAM" id="SSF54236">
    <property type="entry name" value="Ubiquitin-like"/>
    <property type="match status" value="1"/>
</dbReference>
<keyword evidence="1" id="KW-0732">Signal</keyword>
<gene>
    <name evidence="3" type="ORF">K435DRAFT_648665</name>
</gene>
<feature type="signal peptide" evidence="1">
    <location>
        <begin position="1"/>
        <end position="25"/>
    </location>
</feature>
<dbReference type="InterPro" id="IPR000626">
    <property type="entry name" value="Ubiquitin-like_dom"/>
</dbReference>
<keyword evidence="4" id="KW-1185">Reference proteome</keyword>
<accession>A0A4S8MQT2</accession>
<dbReference type="PANTHER" id="PTHR10666">
    <property type="entry name" value="UBIQUITIN"/>
    <property type="match status" value="1"/>
</dbReference>
<name>A0A4S8MQT2_DENBC</name>
<dbReference type="InterPro" id="IPR050158">
    <property type="entry name" value="Ubiquitin_ubiquitin-like"/>
</dbReference>
<dbReference type="Gene3D" id="3.10.20.90">
    <property type="entry name" value="Phosphatidylinositol 3-kinase Catalytic Subunit, Chain A, domain 1"/>
    <property type="match status" value="1"/>
</dbReference>
<evidence type="ECO:0000256" key="1">
    <source>
        <dbReference type="SAM" id="SignalP"/>
    </source>
</evidence>
<evidence type="ECO:0000313" key="3">
    <source>
        <dbReference type="EMBL" id="THV04674.1"/>
    </source>
</evidence>
<dbReference type="PROSITE" id="PS50053">
    <property type="entry name" value="UBIQUITIN_2"/>
    <property type="match status" value="1"/>
</dbReference>